<name>A0A4V0P2H6_FLUSA</name>
<dbReference type="AlphaFoldDB" id="A0A4V0P2H6"/>
<organism evidence="2 3">
    <name type="scientific">Fluviispira sanaruensis</name>
    <dbReference type="NCBI Taxonomy" id="2493639"/>
    <lineage>
        <taxon>Bacteria</taxon>
        <taxon>Pseudomonadati</taxon>
        <taxon>Bdellovibrionota</taxon>
        <taxon>Oligoflexia</taxon>
        <taxon>Silvanigrellales</taxon>
        <taxon>Silvanigrellaceae</taxon>
        <taxon>Fluviispira</taxon>
    </lineage>
</organism>
<proteinExistence type="predicted"/>
<feature type="transmembrane region" description="Helical" evidence="1">
    <location>
        <begin position="7"/>
        <end position="26"/>
    </location>
</feature>
<dbReference type="KEGG" id="sbf:JCM31447_17000"/>
<dbReference type="EMBL" id="AP019368">
    <property type="protein sequence ID" value="BBH53257.1"/>
    <property type="molecule type" value="Genomic_DNA"/>
</dbReference>
<evidence type="ECO:0000313" key="3">
    <source>
        <dbReference type="Proteomes" id="UP000291236"/>
    </source>
</evidence>
<evidence type="ECO:0000313" key="2">
    <source>
        <dbReference type="EMBL" id="BBH53257.1"/>
    </source>
</evidence>
<keyword evidence="3" id="KW-1185">Reference proteome</keyword>
<sequence>MLIYFKFITLFYFMFSTQYTFAIYYASDRYTNSGDPEYIGLAGASSASRDVSFTYYNNPSILGLKTDAVDPTFIFYQGDDNLPVVHNSIPNGSNNIYGVGLGISAKFTDRFGMSISYFSENEGYSSNLNFDTVTISTGFLNLNAGYKIIDNLSLGFGFSKVDKTLNRENNLGEFISSYESYRIISSLIWNVYDDLLINVIYTPDLILRKKNFSNNLNPNEDISFIEPGKLQIGGLYSPNMDYFYFSKMDIMTQLQIYYYNTEITIFSPYSLLNENTLNTQLLSTTLSENNSRYSHTPRFVPKIGIRMLKEYSKHYNYKLLVGTYLEPATQDNTLSRPHLTFGVLNKLKYINLGFSTDFGYSNHDFSNYFIFCLSFGLNFDEIF</sequence>
<keyword evidence="1" id="KW-1133">Transmembrane helix</keyword>
<dbReference type="RefSeq" id="WP_130608735.1">
    <property type="nucleotide sequence ID" value="NZ_AP019368.1"/>
</dbReference>
<protein>
    <submittedName>
        <fullName evidence="2">Uncharacterized protein</fullName>
    </submittedName>
</protein>
<keyword evidence="1" id="KW-0812">Transmembrane</keyword>
<reference evidence="2 3" key="1">
    <citation type="submission" date="2018-12" db="EMBL/GenBank/DDBJ databases">
        <title>Rubrispira sanarue gen. nov., sp., nov., a member of the order Silvanigrellales, isolated from a brackish lake in Hamamatsu Japan.</title>
        <authorList>
            <person name="Maejima Y."/>
            <person name="Iino T."/>
            <person name="Muraguchi Y."/>
            <person name="Fukuda K."/>
            <person name="Nojiri H."/>
            <person name="Ohkuma M."/>
            <person name="Moriuchi R."/>
            <person name="Dohra H."/>
            <person name="Kimbara K."/>
            <person name="Shintani M."/>
        </authorList>
    </citation>
    <scope>NUCLEOTIDE SEQUENCE [LARGE SCALE GENOMIC DNA]</scope>
    <source>
        <strain evidence="2 3">RF1110005</strain>
    </source>
</reference>
<dbReference type="Gene3D" id="2.40.160.60">
    <property type="entry name" value="Outer membrane protein transport protein (OMPP1/FadL/TodX)"/>
    <property type="match status" value="1"/>
</dbReference>
<dbReference type="Proteomes" id="UP000291236">
    <property type="component" value="Chromosome"/>
</dbReference>
<evidence type="ECO:0000256" key="1">
    <source>
        <dbReference type="SAM" id="Phobius"/>
    </source>
</evidence>
<gene>
    <name evidence="2" type="ORF">JCM31447_17000</name>
</gene>
<keyword evidence="1" id="KW-0472">Membrane</keyword>
<accession>A0A4V0P2H6</accession>